<proteinExistence type="predicted"/>
<dbReference type="AlphaFoldDB" id="A0A7X0M7G9"/>
<accession>A0A7X0M7G9</accession>
<comment type="caution">
    <text evidence="2">The sequence shown here is derived from an EMBL/GenBank/DDBJ whole genome shotgun (WGS) entry which is preliminary data.</text>
</comment>
<dbReference type="Proteomes" id="UP000555564">
    <property type="component" value="Unassembled WGS sequence"/>
</dbReference>
<protein>
    <recommendedName>
        <fullName evidence="4">Secreted protein</fullName>
    </recommendedName>
</protein>
<keyword evidence="1" id="KW-0732">Signal</keyword>
<keyword evidence="3" id="KW-1185">Reference proteome</keyword>
<name>A0A7X0M7G9_9ACTN</name>
<evidence type="ECO:0000256" key="1">
    <source>
        <dbReference type="SAM" id="SignalP"/>
    </source>
</evidence>
<evidence type="ECO:0000313" key="2">
    <source>
        <dbReference type="EMBL" id="MBB6473029.1"/>
    </source>
</evidence>
<evidence type="ECO:0008006" key="4">
    <source>
        <dbReference type="Google" id="ProtNLM"/>
    </source>
</evidence>
<dbReference type="EMBL" id="JACHIU010000001">
    <property type="protein sequence ID" value="MBB6473029.1"/>
    <property type="molecule type" value="Genomic_DNA"/>
</dbReference>
<reference evidence="2 3" key="1">
    <citation type="submission" date="2020-08" db="EMBL/GenBank/DDBJ databases">
        <title>Sequencing the genomes of 1000 actinobacteria strains.</title>
        <authorList>
            <person name="Klenk H.-P."/>
        </authorList>
    </citation>
    <scope>NUCLEOTIDE SEQUENCE [LARGE SCALE GENOMIC DNA]</scope>
    <source>
        <strain evidence="2 3">DSM 44936</strain>
    </source>
</reference>
<gene>
    <name evidence="2" type="ORF">BJ992_002460</name>
</gene>
<feature type="signal peptide" evidence="1">
    <location>
        <begin position="1"/>
        <end position="28"/>
    </location>
</feature>
<sequence length="97" mass="10859">MMRRLRTAVALAGIATGLLMGLGTPAQAAAPADRSSATKTASPGWWRFGVYYTSDACHYFGNSLTQTPQFSSYYCVQNVWDTVDQRYYWGLWVYQVS</sequence>
<evidence type="ECO:0000313" key="3">
    <source>
        <dbReference type="Proteomes" id="UP000555564"/>
    </source>
</evidence>
<feature type="chain" id="PRO_5030819232" description="Secreted protein" evidence="1">
    <location>
        <begin position="29"/>
        <end position="97"/>
    </location>
</feature>
<organism evidence="2 3">
    <name type="scientific">Sphaerisporangium rubeum</name>
    <dbReference type="NCBI Taxonomy" id="321317"/>
    <lineage>
        <taxon>Bacteria</taxon>
        <taxon>Bacillati</taxon>
        <taxon>Actinomycetota</taxon>
        <taxon>Actinomycetes</taxon>
        <taxon>Streptosporangiales</taxon>
        <taxon>Streptosporangiaceae</taxon>
        <taxon>Sphaerisporangium</taxon>
    </lineage>
</organism>
<dbReference type="RefSeq" id="WP_184980508.1">
    <property type="nucleotide sequence ID" value="NZ_BAAALO010000016.1"/>
</dbReference>